<dbReference type="CDD" id="cd05271">
    <property type="entry name" value="NDUFA9_like_SDR_a"/>
    <property type="match status" value="1"/>
</dbReference>
<dbReference type="PANTHER" id="PTHR12126:SF11">
    <property type="entry name" value="NADH DEHYDROGENASE [UBIQUINONE] 1 ALPHA SUBCOMPLEX SUBUNIT 9, MITOCHONDRIAL"/>
    <property type="match status" value="1"/>
</dbReference>
<dbReference type="InterPro" id="IPR036291">
    <property type="entry name" value="NAD(P)-bd_dom_sf"/>
</dbReference>
<dbReference type="EMBL" id="FWZX01000001">
    <property type="protein sequence ID" value="SME93216.1"/>
    <property type="molecule type" value="Genomic_DNA"/>
</dbReference>
<sequence>MAAGTITIFGGSGFIGRYVVARLADSGWTIRVAVRRPERAKFLKPLGNVGQVVPIACSVRDQASVEAAVAGSDAAINLVGILFQQGRQRFDAVQAEGAERVAAAAAAAGIGRFVQVSAIGADEKSPSAYGRSKAAGEAAVRRHLPGAAIVRPSIVFGPEDDFFNRFAAMARLSPVLPLIGGGKTRFQPVYVGDVADAVVAALDGPREGAPGGGRTFELGGPKVHSFKELMELMLRIVRRKRLLLPLPFGLASLMALPAELLPVPPLTRDQVELLKRDNVVSPGAEGLEAFGIHPHSLEVILPTYLDRYRPGGRFMEHLPHGM</sequence>
<dbReference type="PANTHER" id="PTHR12126">
    <property type="entry name" value="NADH-UBIQUINONE OXIDOREDUCTASE 39 KDA SUBUNIT-RELATED"/>
    <property type="match status" value="1"/>
</dbReference>
<protein>
    <submittedName>
        <fullName evidence="2">NADH dehydrogenase</fullName>
    </submittedName>
</protein>
<evidence type="ECO:0000259" key="1">
    <source>
        <dbReference type="Pfam" id="PF01370"/>
    </source>
</evidence>
<dbReference type="STRING" id="560819.SAMN05428998_101564"/>
<reference evidence="2 3" key="1">
    <citation type="submission" date="2017-04" db="EMBL/GenBank/DDBJ databases">
        <authorList>
            <person name="Afonso C.L."/>
            <person name="Miller P.J."/>
            <person name="Scott M.A."/>
            <person name="Spackman E."/>
            <person name="Goraichik I."/>
            <person name="Dimitrov K.M."/>
            <person name="Suarez D.L."/>
            <person name="Swayne D.E."/>
        </authorList>
    </citation>
    <scope>NUCLEOTIDE SEQUENCE [LARGE SCALE GENOMIC DNA]</scope>
    <source>
        <strain evidence="2 3">USBA 355</strain>
    </source>
</reference>
<organism evidence="2 3">
    <name type="scientific">Tistlia consotensis USBA 355</name>
    <dbReference type="NCBI Taxonomy" id="560819"/>
    <lineage>
        <taxon>Bacteria</taxon>
        <taxon>Pseudomonadati</taxon>
        <taxon>Pseudomonadota</taxon>
        <taxon>Alphaproteobacteria</taxon>
        <taxon>Rhodospirillales</taxon>
        <taxon>Rhodovibrionaceae</taxon>
        <taxon>Tistlia</taxon>
    </lineage>
</organism>
<name>A0A1Y6B5E8_9PROT</name>
<dbReference type="FunFam" id="3.40.50.720:FF:000702">
    <property type="entry name" value="NADH dehydrogenase (Ubiquinone)"/>
    <property type="match status" value="1"/>
</dbReference>
<feature type="domain" description="NAD-dependent epimerase/dehydratase" evidence="1">
    <location>
        <begin position="6"/>
        <end position="212"/>
    </location>
</feature>
<dbReference type="RefSeq" id="WP_085120892.1">
    <property type="nucleotide sequence ID" value="NZ_FWZX01000001.1"/>
</dbReference>
<dbReference type="Pfam" id="PF01370">
    <property type="entry name" value="Epimerase"/>
    <property type="match status" value="1"/>
</dbReference>
<dbReference type="GO" id="GO:0044877">
    <property type="term" value="F:protein-containing complex binding"/>
    <property type="evidence" value="ECO:0007669"/>
    <property type="project" value="TreeGrafter"/>
</dbReference>
<dbReference type="SUPFAM" id="SSF51735">
    <property type="entry name" value="NAD(P)-binding Rossmann-fold domains"/>
    <property type="match status" value="1"/>
</dbReference>
<dbReference type="Proteomes" id="UP000192917">
    <property type="component" value="Unassembled WGS sequence"/>
</dbReference>
<dbReference type="Gene3D" id="3.40.50.720">
    <property type="entry name" value="NAD(P)-binding Rossmann-like Domain"/>
    <property type="match status" value="1"/>
</dbReference>
<accession>A0A1Y6B5E8</accession>
<gene>
    <name evidence="2" type="ORF">SAMN05428998_101564</name>
</gene>
<dbReference type="InterPro" id="IPR051207">
    <property type="entry name" value="ComplexI_NDUFA9_subunit"/>
</dbReference>
<evidence type="ECO:0000313" key="3">
    <source>
        <dbReference type="Proteomes" id="UP000192917"/>
    </source>
</evidence>
<keyword evidence="3" id="KW-1185">Reference proteome</keyword>
<proteinExistence type="predicted"/>
<dbReference type="InterPro" id="IPR001509">
    <property type="entry name" value="Epimerase_deHydtase"/>
</dbReference>
<evidence type="ECO:0000313" key="2">
    <source>
        <dbReference type="EMBL" id="SME93216.1"/>
    </source>
</evidence>
<dbReference type="AlphaFoldDB" id="A0A1Y6B5E8"/>